<gene>
    <name evidence="2" type="ORF">GCM10011380_00980</name>
</gene>
<reference evidence="2" key="2">
    <citation type="submission" date="2020-09" db="EMBL/GenBank/DDBJ databases">
        <authorList>
            <person name="Sun Q."/>
            <person name="Zhou Y."/>
        </authorList>
    </citation>
    <scope>NUCLEOTIDE SEQUENCE</scope>
    <source>
        <strain evidence="2">CGMCC 1.15330</strain>
    </source>
</reference>
<comment type="caution">
    <text evidence="2">The sequence shown here is derived from an EMBL/GenBank/DDBJ whole genome shotgun (WGS) entry which is preliminary data.</text>
</comment>
<sequence length="573" mass="59597">MAAGAGLAQDRPESILPPGFGEPAARPTPRPTPSGQAPASAPAPVVAPPADAPGAIVQPLPIETPSPTPSATPSPVDPAALAAFEMPAYARRSLRSVGIDGAMPADAFGRADGRFLEELMRRTAAPLPSRWLSIALRRLLVSRLNTPARTGGADFAAERAWLLLRMGEAMAARAVVQQVDNRDYTPKLYQVALNAMLATGDPAGLCPLADAAFPVTREGGWALAGAMCEALAGDGAAARQRYAALRRRRFADPFDLRLAEKVIGAGGQGRQAVTIEWSDADRLTPWRFGLGIATGVTIPDEFYAATGPQVNGWRALSPAIPAVQRLAPAEAAAAQGVLSNIALVDLYGAVAAIDDAPATATSAASDLRTAYADPDPTNRLAALKSLWGADAPYARLILTARAAVRQAAGPNNDEADRLVAAMLAAGLDRTAQRWAPFVQAGGQGWAMLALADADSGRRYAAGAIESYSGGDLRRRLLFAGLAGLGRMAADEAQREAESLGVDLGAANSWTRAMDRAVEAREPGTVLLLAAIGMQSDTWRGVPPAALYRIVAALRAVGLEGEARMIAVEAIARA</sequence>
<accession>A0A916WNS5</accession>
<dbReference type="EMBL" id="BMIH01000001">
    <property type="protein sequence ID" value="GGB15341.1"/>
    <property type="molecule type" value="Genomic_DNA"/>
</dbReference>
<reference evidence="2" key="1">
    <citation type="journal article" date="2014" name="Int. J. Syst. Evol. Microbiol.">
        <title>Complete genome sequence of Corynebacterium casei LMG S-19264T (=DSM 44701T), isolated from a smear-ripened cheese.</title>
        <authorList>
            <consortium name="US DOE Joint Genome Institute (JGI-PGF)"/>
            <person name="Walter F."/>
            <person name="Albersmeier A."/>
            <person name="Kalinowski J."/>
            <person name="Ruckert C."/>
        </authorList>
    </citation>
    <scope>NUCLEOTIDE SEQUENCE</scope>
    <source>
        <strain evidence="2">CGMCC 1.15330</strain>
    </source>
</reference>
<evidence type="ECO:0000313" key="2">
    <source>
        <dbReference type="EMBL" id="GGB15341.1"/>
    </source>
</evidence>
<name>A0A916WNS5_9SPHN</name>
<dbReference type="Proteomes" id="UP000623067">
    <property type="component" value="Unassembled WGS sequence"/>
</dbReference>
<evidence type="ECO:0000313" key="3">
    <source>
        <dbReference type="Proteomes" id="UP000623067"/>
    </source>
</evidence>
<proteinExistence type="predicted"/>
<keyword evidence="3" id="KW-1185">Reference proteome</keyword>
<feature type="compositionally biased region" description="Low complexity" evidence="1">
    <location>
        <begin position="33"/>
        <end position="44"/>
    </location>
</feature>
<feature type="compositionally biased region" description="Pro residues" evidence="1">
    <location>
        <begin position="62"/>
        <end position="76"/>
    </location>
</feature>
<dbReference type="AlphaFoldDB" id="A0A916WNS5"/>
<feature type="region of interest" description="Disordered" evidence="1">
    <location>
        <begin position="1"/>
        <end position="77"/>
    </location>
</feature>
<protein>
    <submittedName>
        <fullName evidence="2">Uncharacterized protein</fullName>
    </submittedName>
</protein>
<organism evidence="2 3">
    <name type="scientific">Sphingomonas metalli</name>
    <dbReference type="NCBI Taxonomy" id="1779358"/>
    <lineage>
        <taxon>Bacteria</taxon>
        <taxon>Pseudomonadati</taxon>
        <taxon>Pseudomonadota</taxon>
        <taxon>Alphaproteobacteria</taxon>
        <taxon>Sphingomonadales</taxon>
        <taxon>Sphingomonadaceae</taxon>
        <taxon>Sphingomonas</taxon>
    </lineage>
</organism>
<evidence type="ECO:0000256" key="1">
    <source>
        <dbReference type="SAM" id="MobiDB-lite"/>
    </source>
</evidence>